<gene>
    <name evidence="2" type="ORF">ERS007688_03045</name>
</gene>
<reference evidence="2 3" key="1">
    <citation type="submission" date="2015-03" db="EMBL/GenBank/DDBJ databases">
        <authorList>
            <consortium name="Pathogen Informatics"/>
        </authorList>
    </citation>
    <scope>NUCLEOTIDE SEQUENCE [LARGE SCALE GENOMIC DNA]</scope>
    <source>
        <strain evidence="2 3">H09601792</strain>
    </source>
</reference>
<feature type="region of interest" description="Disordered" evidence="1">
    <location>
        <begin position="1"/>
        <end position="72"/>
    </location>
</feature>
<proteinExistence type="predicted"/>
<evidence type="ECO:0000313" key="3">
    <source>
        <dbReference type="Proteomes" id="UP000046947"/>
    </source>
</evidence>
<dbReference type="Proteomes" id="UP000046947">
    <property type="component" value="Unassembled WGS sequence"/>
</dbReference>
<accession>A0A654TQJ9</accession>
<feature type="compositionally biased region" description="Polar residues" evidence="1">
    <location>
        <begin position="26"/>
        <end position="35"/>
    </location>
</feature>
<organism evidence="2 3">
    <name type="scientific">Mycobacterium tuberculosis</name>
    <dbReference type="NCBI Taxonomy" id="1773"/>
    <lineage>
        <taxon>Bacteria</taxon>
        <taxon>Bacillati</taxon>
        <taxon>Actinomycetota</taxon>
        <taxon>Actinomycetes</taxon>
        <taxon>Mycobacteriales</taxon>
        <taxon>Mycobacteriaceae</taxon>
        <taxon>Mycobacterium</taxon>
        <taxon>Mycobacterium tuberculosis complex</taxon>
    </lineage>
</organism>
<sequence length="72" mass="7698">MSAPNAATTKNVRKPSSSAVRAVTKLTPSQISSTPAMAPTNVDRLIRRTIRTTSATRTTPSRAPVNRQPNPL</sequence>
<feature type="compositionally biased region" description="Polar residues" evidence="1">
    <location>
        <begin position="1"/>
        <end position="19"/>
    </location>
</feature>
<feature type="compositionally biased region" description="Low complexity" evidence="1">
    <location>
        <begin position="51"/>
        <end position="64"/>
    </location>
</feature>
<evidence type="ECO:0000313" key="2">
    <source>
        <dbReference type="EMBL" id="CFE62473.1"/>
    </source>
</evidence>
<protein>
    <submittedName>
        <fullName evidence="2">Uncharacterized protein</fullName>
    </submittedName>
</protein>
<evidence type="ECO:0000256" key="1">
    <source>
        <dbReference type="SAM" id="MobiDB-lite"/>
    </source>
</evidence>
<dbReference type="EMBL" id="CFOH01000598">
    <property type="protein sequence ID" value="CFE62473.1"/>
    <property type="molecule type" value="Genomic_DNA"/>
</dbReference>
<name>A0A654TQJ9_MYCTX</name>
<dbReference type="AlphaFoldDB" id="A0A654TQJ9"/>